<evidence type="ECO:0000313" key="8">
    <source>
        <dbReference type="Proteomes" id="UP000663855"/>
    </source>
</evidence>
<evidence type="ECO:0000313" key="4">
    <source>
        <dbReference type="EMBL" id="CAF2086717.1"/>
    </source>
</evidence>
<accession>A0A814GIA4</accession>
<dbReference type="Proteomes" id="UP000663842">
    <property type="component" value="Unassembled WGS sequence"/>
</dbReference>
<dbReference type="OrthoDB" id="10047786at2759"/>
<protein>
    <submittedName>
        <fullName evidence="1">Uncharacterized protein</fullName>
    </submittedName>
</protein>
<dbReference type="Proteomes" id="UP000663855">
    <property type="component" value="Unassembled WGS sequence"/>
</dbReference>
<dbReference type="Proteomes" id="UP000681720">
    <property type="component" value="Unassembled WGS sequence"/>
</dbReference>
<gene>
    <name evidence="1" type="ORF">CJN711_LOCUS2135</name>
    <name evidence="6" type="ORF">GIL414_LOCUS10750</name>
    <name evidence="2" type="ORF">KQP761_LOCUS26367</name>
    <name evidence="7" type="ORF">OVN521_LOCUS20063</name>
    <name evidence="5" type="ORF">UXM345_LOCUS9209</name>
    <name evidence="4" type="ORF">WKI299_LOCUS17343</name>
    <name evidence="3" type="ORF">XDN619_LOCUS1049</name>
</gene>
<dbReference type="EMBL" id="CAJNOV010000132">
    <property type="protein sequence ID" value="CAF0996692.1"/>
    <property type="molecule type" value="Genomic_DNA"/>
</dbReference>
<evidence type="ECO:0000313" key="3">
    <source>
        <dbReference type="EMBL" id="CAF1954555.1"/>
    </source>
</evidence>
<dbReference type="EMBL" id="CAJOBJ010003910">
    <property type="protein sequence ID" value="CAF3982384.1"/>
    <property type="molecule type" value="Genomic_DNA"/>
</dbReference>
<comment type="caution">
    <text evidence="1">The sequence shown here is derived from an EMBL/GenBank/DDBJ whole genome shotgun (WGS) entry which is preliminary data.</text>
</comment>
<evidence type="ECO:0000313" key="1">
    <source>
        <dbReference type="EMBL" id="CAF0996692.1"/>
    </source>
</evidence>
<dbReference type="Proteomes" id="UP000663834">
    <property type="component" value="Unassembled WGS sequence"/>
</dbReference>
<dbReference type="EMBL" id="CAJOBF010000831">
    <property type="protein sequence ID" value="CAF3876071.1"/>
    <property type="molecule type" value="Genomic_DNA"/>
</dbReference>
<sequence length="204" mass="23897">MLGLFAALTSLSKQNEGRAALNYQNYTSIGQRVPPNKIYRESSVDRRARQELGAIRYKQQIKQQIKFVRLMKKLLMKIDHEMFNPETDDELEEMRKKIIQIQLKVEKVARTNNINCEDMFDMHRTDDTYDTELEETIRNVILNVDITENINSKAMHQTSNFTNETLKQNTQPCVHNTNTQTSHTTTNDPYDHGDLFLIECLRKT</sequence>
<dbReference type="Proteomes" id="UP000663866">
    <property type="component" value="Unassembled WGS sequence"/>
</dbReference>
<evidence type="ECO:0000313" key="2">
    <source>
        <dbReference type="EMBL" id="CAF1631858.1"/>
    </source>
</evidence>
<name>A0A814GIA4_9BILA</name>
<dbReference type="EMBL" id="CAJNOW010014323">
    <property type="protein sequence ID" value="CAF1631858.1"/>
    <property type="molecule type" value="Genomic_DNA"/>
</dbReference>
<evidence type="ECO:0000313" key="6">
    <source>
        <dbReference type="EMBL" id="CAF3982384.1"/>
    </source>
</evidence>
<proteinExistence type="predicted"/>
<evidence type="ECO:0000313" key="5">
    <source>
        <dbReference type="EMBL" id="CAF3876071.1"/>
    </source>
</evidence>
<dbReference type="AlphaFoldDB" id="A0A814GIA4"/>
<reference evidence="1" key="1">
    <citation type="submission" date="2021-02" db="EMBL/GenBank/DDBJ databases">
        <authorList>
            <person name="Nowell W R."/>
        </authorList>
    </citation>
    <scope>NUCLEOTIDE SEQUENCE</scope>
</reference>
<dbReference type="EMBL" id="CAJOBG010003895">
    <property type="protein sequence ID" value="CAF4085842.1"/>
    <property type="molecule type" value="Genomic_DNA"/>
</dbReference>
<keyword evidence="9" id="KW-1185">Reference proteome</keyword>
<dbReference type="EMBL" id="CAJNRG010000052">
    <property type="protein sequence ID" value="CAF1954555.1"/>
    <property type="molecule type" value="Genomic_DNA"/>
</dbReference>
<dbReference type="EMBL" id="CAJNRF010006889">
    <property type="protein sequence ID" value="CAF2086717.1"/>
    <property type="molecule type" value="Genomic_DNA"/>
</dbReference>
<evidence type="ECO:0000313" key="9">
    <source>
        <dbReference type="Proteomes" id="UP000663866"/>
    </source>
</evidence>
<dbReference type="Proteomes" id="UP000663856">
    <property type="component" value="Unassembled WGS sequence"/>
</dbReference>
<dbReference type="Proteomes" id="UP000663887">
    <property type="component" value="Unassembled WGS sequence"/>
</dbReference>
<organism evidence="1 8">
    <name type="scientific">Rotaria magnacalcarata</name>
    <dbReference type="NCBI Taxonomy" id="392030"/>
    <lineage>
        <taxon>Eukaryota</taxon>
        <taxon>Metazoa</taxon>
        <taxon>Spiralia</taxon>
        <taxon>Gnathifera</taxon>
        <taxon>Rotifera</taxon>
        <taxon>Eurotatoria</taxon>
        <taxon>Bdelloidea</taxon>
        <taxon>Philodinida</taxon>
        <taxon>Philodinidae</taxon>
        <taxon>Rotaria</taxon>
    </lineage>
</organism>
<evidence type="ECO:0000313" key="7">
    <source>
        <dbReference type="EMBL" id="CAF4085842.1"/>
    </source>
</evidence>